<sequence>MVLTRRAHRERMEISRWLPNEVLVQIIQHSPKVDQATLCRVSKLIRDLSLPVLYRIVRIKDTDSVTFFCSAIIGNPFRADAVRFFTLDPLYDNDVRYDLILATLELMLRLEHLSIAPFTLDDSHSFMLLENCTFPQLISCDLWVPGDSLDTPLTLDVSPSDLAVGFLARHSTLQRIHFRSDHTMVPSQSAYITLPNLEFYEGDAAFIPIIDGNGLKEVALTWRRIDNDHFNVDTGIIIRLNSMTTPDSPFVSSHRSRYWDDLSQILTSVSQHMRHTQTLRLQFSTTFMRLSQERIIYITGCLRQLTCLVYFDMAYPAEFSSWPLGRKDEKQLMAQDQNVAEGWGAACPSLRACSFNLRAFRKVDVHYLPAIDFLAVQFLRSFAEKESSHGSSPPCVWAFQLFDTTMRMDLGIWIGIAKNPFRAEAVRSFTLDMPHDSPVMIRGDLILAALKLMLRLAHLSIPGSMYNNAHCVSLLQEGNFPQLISCHLWVPSHILDISPCPLLDLLAGFLARHLTLKRIQIHSEYRIVTSQPVRTALPHLEFYQGDAGFILAIDATSLKEIELTWCPGDDVDKIIIRLSSMIKPN</sequence>
<evidence type="ECO:0000313" key="1">
    <source>
        <dbReference type="EMBL" id="KAF7361550.1"/>
    </source>
</evidence>
<proteinExistence type="predicted"/>
<dbReference type="EMBL" id="JACAZH010000008">
    <property type="protein sequence ID" value="KAF7361550.1"/>
    <property type="molecule type" value="Genomic_DNA"/>
</dbReference>
<gene>
    <name evidence="1" type="ORF">MSAN_01188600</name>
</gene>
<accession>A0A8H6YPD9</accession>
<dbReference type="AlphaFoldDB" id="A0A8H6YPD9"/>
<comment type="caution">
    <text evidence="1">The sequence shown here is derived from an EMBL/GenBank/DDBJ whole genome shotgun (WGS) entry which is preliminary data.</text>
</comment>
<reference evidence="1" key="1">
    <citation type="submission" date="2020-05" db="EMBL/GenBank/DDBJ databases">
        <title>Mycena genomes resolve the evolution of fungal bioluminescence.</title>
        <authorList>
            <person name="Tsai I.J."/>
        </authorList>
    </citation>
    <scope>NUCLEOTIDE SEQUENCE</scope>
    <source>
        <strain evidence="1">160909Yilan</strain>
    </source>
</reference>
<evidence type="ECO:0000313" key="2">
    <source>
        <dbReference type="Proteomes" id="UP000623467"/>
    </source>
</evidence>
<dbReference type="Proteomes" id="UP000623467">
    <property type="component" value="Unassembled WGS sequence"/>
</dbReference>
<keyword evidence="2" id="KW-1185">Reference proteome</keyword>
<organism evidence="1 2">
    <name type="scientific">Mycena sanguinolenta</name>
    <dbReference type="NCBI Taxonomy" id="230812"/>
    <lineage>
        <taxon>Eukaryota</taxon>
        <taxon>Fungi</taxon>
        <taxon>Dikarya</taxon>
        <taxon>Basidiomycota</taxon>
        <taxon>Agaricomycotina</taxon>
        <taxon>Agaricomycetes</taxon>
        <taxon>Agaricomycetidae</taxon>
        <taxon>Agaricales</taxon>
        <taxon>Marasmiineae</taxon>
        <taxon>Mycenaceae</taxon>
        <taxon>Mycena</taxon>
    </lineage>
</organism>
<name>A0A8H6YPD9_9AGAR</name>
<protein>
    <submittedName>
        <fullName evidence="1">F-box domain-containing protein</fullName>
    </submittedName>
</protein>
<dbReference type="OrthoDB" id="3190489at2759"/>